<dbReference type="Proteomes" id="UP001186104">
    <property type="component" value="Unassembled WGS sequence"/>
</dbReference>
<protein>
    <recommendedName>
        <fullName evidence="2">Cyanobacterial TRADD-N associated 2 transmembrane domain-containing protein</fullName>
    </recommendedName>
</protein>
<dbReference type="RefSeq" id="WP_317533302.1">
    <property type="nucleotide sequence ID" value="NZ_JAWLKF010000007.1"/>
</dbReference>
<dbReference type="EMBL" id="JAWLKF010000007">
    <property type="protein sequence ID" value="MDV6303724.1"/>
    <property type="molecule type" value="Genomic_DNA"/>
</dbReference>
<keyword evidence="1" id="KW-0812">Transmembrane</keyword>
<feature type="domain" description="Cyanobacterial TRADD-N associated 2 transmembrane" evidence="2">
    <location>
        <begin position="141"/>
        <end position="200"/>
    </location>
</feature>
<dbReference type="InterPro" id="IPR048567">
    <property type="entry name" value="CyanoTRADDas_TM"/>
</dbReference>
<evidence type="ECO:0000259" key="2">
    <source>
        <dbReference type="Pfam" id="PF20712"/>
    </source>
</evidence>
<feature type="transmembrane region" description="Helical" evidence="1">
    <location>
        <begin position="143"/>
        <end position="167"/>
    </location>
</feature>
<organism evidence="3 4">
    <name type="scientific">Rhodococcus cerastii</name>
    <dbReference type="NCBI Taxonomy" id="908616"/>
    <lineage>
        <taxon>Bacteria</taxon>
        <taxon>Bacillati</taxon>
        <taxon>Actinomycetota</taxon>
        <taxon>Actinomycetes</taxon>
        <taxon>Mycobacteriales</taxon>
        <taxon>Nocardiaceae</taxon>
        <taxon>Rhodococcus</taxon>
    </lineage>
</organism>
<evidence type="ECO:0000313" key="4">
    <source>
        <dbReference type="Proteomes" id="UP001186104"/>
    </source>
</evidence>
<name>A0ABU4D335_9NOCA</name>
<feature type="transmembrane region" description="Helical" evidence="1">
    <location>
        <begin position="20"/>
        <end position="39"/>
    </location>
</feature>
<accession>A0ABU4D335</accession>
<comment type="caution">
    <text evidence="3">The sequence shown here is derived from an EMBL/GenBank/DDBJ whole genome shotgun (WGS) entry which is preliminary data.</text>
</comment>
<keyword evidence="1" id="KW-0472">Membrane</keyword>
<dbReference type="Pfam" id="PF20712">
    <property type="entry name" value="CyanoTRADDas_TM"/>
    <property type="match status" value="1"/>
</dbReference>
<gene>
    <name evidence="3" type="ORF">R3P93_14260</name>
</gene>
<sequence length="272" mass="29028">MTTQLLASFFEGGDSTWPLTAASAAVGISSAAAAVSAFVRTSNRKEQLNEAEELVGDLEAIGKKNREELYDFLELHLGSIDGGNPESSGSVSDISAADLATLDDKAAKYVQQAEIKSNIDEFTTKRANLYLNHLRSAERQNSILRLLSIASIILGLAVVILGVGLALFSALDVGIFTGVCGAVPTIFGSLIFQRADAAEKVANENFAHLNQAVNDSNRLNQSLSIAANLKDEAQREYVFSTIALSLVMQSSTQSGHPEAVYRSALENRPSFS</sequence>
<proteinExistence type="predicted"/>
<reference evidence="3 4" key="1">
    <citation type="submission" date="2023-10" db="EMBL/GenBank/DDBJ databases">
        <title>Development of a sustainable strategy for remediation of hydrocarbon-contaminated territories based on the waste exchange concept.</title>
        <authorList>
            <person name="Krivoruchko A."/>
        </authorList>
    </citation>
    <scope>NUCLEOTIDE SEQUENCE [LARGE SCALE GENOMIC DNA]</scope>
    <source>
        <strain evidence="3 4">IEGM 1327</strain>
    </source>
</reference>
<evidence type="ECO:0000313" key="3">
    <source>
        <dbReference type="EMBL" id="MDV6303724.1"/>
    </source>
</evidence>
<feature type="transmembrane region" description="Helical" evidence="1">
    <location>
        <begin position="173"/>
        <end position="192"/>
    </location>
</feature>
<keyword evidence="1" id="KW-1133">Transmembrane helix</keyword>
<keyword evidence="4" id="KW-1185">Reference proteome</keyword>
<evidence type="ECO:0000256" key="1">
    <source>
        <dbReference type="SAM" id="Phobius"/>
    </source>
</evidence>